<proteinExistence type="predicted"/>
<feature type="transmembrane region" description="Helical" evidence="1">
    <location>
        <begin position="28"/>
        <end position="45"/>
    </location>
</feature>
<dbReference type="AlphaFoldDB" id="A0A1U7NTE7"/>
<dbReference type="EMBL" id="MSTI01000152">
    <property type="protein sequence ID" value="OLV16198.1"/>
    <property type="molecule type" value="Genomic_DNA"/>
</dbReference>
<keyword evidence="1" id="KW-0472">Membrane</keyword>
<keyword evidence="1" id="KW-0812">Transmembrane</keyword>
<reference evidence="2 3" key="1">
    <citation type="submission" date="2017-01" db="EMBL/GenBank/DDBJ databases">
        <title>Genome Analysis of Deinococcus marmoris KOPRI26562.</title>
        <authorList>
            <person name="Kim J.H."/>
            <person name="Oh H.-M."/>
        </authorList>
    </citation>
    <scope>NUCLEOTIDE SEQUENCE [LARGE SCALE GENOMIC DNA]</scope>
    <source>
        <strain evidence="2 3">KOPRI26562</strain>
    </source>
</reference>
<dbReference type="OrthoDB" id="69557at2"/>
<name>A0A1U7NTE7_9DEIO</name>
<dbReference type="RefSeq" id="WP_075835999.1">
    <property type="nucleotide sequence ID" value="NZ_MSTI01000152.1"/>
</dbReference>
<evidence type="ECO:0000256" key="1">
    <source>
        <dbReference type="SAM" id="Phobius"/>
    </source>
</evidence>
<keyword evidence="1" id="KW-1133">Transmembrane helix</keyword>
<feature type="transmembrane region" description="Helical" evidence="1">
    <location>
        <begin position="90"/>
        <end position="107"/>
    </location>
</feature>
<evidence type="ECO:0000313" key="2">
    <source>
        <dbReference type="EMBL" id="OLV16198.1"/>
    </source>
</evidence>
<dbReference type="Proteomes" id="UP000186607">
    <property type="component" value="Unassembled WGS sequence"/>
</dbReference>
<keyword evidence="3" id="KW-1185">Reference proteome</keyword>
<protein>
    <submittedName>
        <fullName evidence="2">Uncharacterized protein</fullName>
    </submittedName>
</protein>
<gene>
    <name evidence="2" type="ORF">BOO71_0012715</name>
</gene>
<accession>A0A1U7NTE7</accession>
<dbReference type="STRING" id="249408.BOO71_0012715"/>
<feature type="transmembrane region" description="Helical" evidence="1">
    <location>
        <begin position="127"/>
        <end position="146"/>
    </location>
</feature>
<comment type="caution">
    <text evidence="2">The sequence shown here is derived from an EMBL/GenBank/DDBJ whole genome shotgun (WGS) entry which is preliminary data.</text>
</comment>
<sequence length="154" mass="16296">MNRLEKCAQNDVKVILCDVNHGRFEKSMSGVTAASALLVCAEVYYEHYKGSFGNRVMWSPIIVTPPLVIAGIAGIFSARAAKTALPAASLLYMLTGAVGLVMHIRGVSRKPGGWKFAAYNVVMGPPVIAPGLFAMVGGMGLLASLVRREGGDDD</sequence>
<evidence type="ECO:0000313" key="3">
    <source>
        <dbReference type="Proteomes" id="UP000186607"/>
    </source>
</evidence>
<feature type="transmembrane region" description="Helical" evidence="1">
    <location>
        <begin position="57"/>
        <end position="78"/>
    </location>
</feature>
<organism evidence="2 3">
    <name type="scientific">Deinococcus marmoris</name>
    <dbReference type="NCBI Taxonomy" id="249408"/>
    <lineage>
        <taxon>Bacteria</taxon>
        <taxon>Thermotogati</taxon>
        <taxon>Deinococcota</taxon>
        <taxon>Deinococci</taxon>
        <taxon>Deinococcales</taxon>
        <taxon>Deinococcaceae</taxon>
        <taxon>Deinococcus</taxon>
    </lineage>
</organism>